<feature type="compositionally biased region" description="Polar residues" evidence="1">
    <location>
        <begin position="252"/>
        <end position="264"/>
    </location>
</feature>
<accession>A0A8J6L8N6</accession>
<proteinExistence type="predicted"/>
<evidence type="ECO:0000313" key="2">
    <source>
        <dbReference type="EMBL" id="KAH0811027.1"/>
    </source>
</evidence>
<name>A0A8J6L8N6_TENMO</name>
<keyword evidence="3" id="KW-1185">Reference proteome</keyword>
<feature type="compositionally biased region" description="Polar residues" evidence="1">
    <location>
        <begin position="323"/>
        <end position="337"/>
    </location>
</feature>
<comment type="caution">
    <text evidence="2">The sequence shown here is derived from an EMBL/GenBank/DDBJ whole genome shotgun (WGS) entry which is preliminary data.</text>
</comment>
<sequence length="403" mass="45570">MRHGLTSGGESLAQISESIECWRVLTPETYIDSGGRNRPRRHLRADDATRRQLGARSSFRLQLPERSRREMSLAVLPERWSPFIDPPYMYRCTIHTPVYRFRENRVSTERCTYANLKKKKNVYLIKFGRSLPTNIKVGMTAKKPVKVKLKTAYPKDINLVPAFNMLKERVAAGRRVDPDPPIIPPSGGDGPNNLILRIVELITGVEWFASSRRKNSGGTHAPGGGAYANAQEINGVPPARSIRESSLIEYPSLSTPETPKTYSLSVPKRRLPVEPPPTRGRKLKLNSIKQNGCFSRNLRIRIADSVKIRGKLLNKPGIRMDNPETSSSVAVPRQRQSPPAKFHPPRVQRRVNINIEQRGQNSIDSRGITKLINHLRFERPSEGKKGNTHSKYKTEDDVDEPDR</sequence>
<dbReference type="EMBL" id="JABDTM020027096">
    <property type="protein sequence ID" value="KAH0811027.1"/>
    <property type="molecule type" value="Genomic_DNA"/>
</dbReference>
<evidence type="ECO:0000256" key="1">
    <source>
        <dbReference type="SAM" id="MobiDB-lite"/>
    </source>
</evidence>
<reference evidence="2" key="1">
    <citation type="journal article" date="2020" name="J Insects Food Feed">
        <title>The yellow mealworm (Tenebrio molitor) genome: a resource for the emerging insects as food and feed industry.</title>
        <authorList>
            <person name="Eriksson T."/>
            <person name="Andere A."/>
            <person name="Kelstrup H."/>
            <person name="Emery V."/>
            <person name="Picard C."/>
        </authorList>
    </citation>
    <scope>NUCLEOTIDE SEQUENCE</scope>
    <source>
        <strain evidence="2">Stoneville</strain>
        <tissue evidence="2">Whole head</tissue>
    </source>
</reference>
<protein>
    <submittedName>
        <fullName evidence="2">Uncharacterized protein</fullName>
    </submittedName>
</protein>
<evidence type="ECO:0000313" key="3">
    <source>
        <dbReference type="Proteomes" id="UP000719412"/>
    </source>
</evidence>
<feature type="compositionally biased region" description="Basic and acidic residues" evidence="1">
    <location>
        <begin position="375"/>
        <end position="385"/>
    </location>
</feature>
<dbReference type="Proteomes" id="UP000719412">
    <property type="component" value="Unassembled WGS sequence"/>
</dbReference>
<feature type="region of interest" description="Disordered" evidence="1">
    <location>
        <begin position="315"/>
        <end position="346"/>
    </location>
</feature>
<feature type="region of interest" description="Disordered" evidence="1">
    <location>
        <begin position="375"/>
        <end position="403"/>
    </location>
</feature>
<dbReference type="AlphaFoldDB" id="A0A8J6L8N6"/>
<feature type="region of interest" description="Disordered" evidence="1">
    <location>
        <begin position="249"/>
        <end position="283"/>
    </location>
</feature>
<organism evidence="2 3">
    <name type="scientific">Tenebrio molitor</name>
    <name type="common">Yellow mealworm beetle</name>
    <dbReference type="NCBI Taxonomy" id="7067"/>
    <lineage>
        <taxon>Eukaryota</taxon>
        <taxon>Metazoa</taxon>
        <taxon>Ecdysozoa</taxon>
        <taxon>Arthropoda</taxon>
        <taxon>Hexapoda</taxon>
        <taxon>Insecta</taxon>
        <taxon>Pterygota</taxon>
        <taxon>Neoptera</taxon>
        <taxon>Endopterygota</taxon>
        <taxon>Coleoptera</taxon>
        <taxon>Polyphaga</taxon>
        <taxon>Cucujiformia</taxon>
        <taxon>Tenebrionidae</taxon>
        <taxon>Tenebrio</taxon>
    </lineage>
</organism>
<reference evidence="2" key="2">
    <citation type="submission" date="2021-08" db="EMBL/GenBank/DDBJ databases">
        <authorList>
            <person name="Eriksson T."/>
        </authorList>
    </citation>
    <scope>NUCLEOTIDE SEQUENCE</scope>
    <source>
        <strain evidence="2">Stoneville</strain>
        <tissue evidence="2">Whole head</tissue>
    </source>
</reference>
<gene>
    <name evidence="2" type="ORF">GEV33_011766</name>
</gene>